<protein>
    <recommendedName>
        <fullName evidence="4">diacylglycerol O-acyltransferase</fullName>
        <ecNumber evidence="4">2.3.1.20</ecNumber>
    </recommendedName>
</protein>
<evidence type="ECO:0000256" key="11">
    <source>
        <dbReference type="SAM" id="Phobius"/>
    </source>
</evidence>
<keyword evidence="9 11" id="KW-0472">Membrane</keyword>
<reference evidence="13" key="1">
    <citation type="submission" date="2022-11" db="UniProtKB">
        <authorList>
            <consortium name="WormBaseParasite"/>
        </authorList>
    </citation>
    <scope>IDENTIFICATION</scope>
</reference>
<evidence type="ECO:0000256" key="4">
    <source>
        <dbReference type="ARBA" id="ARBA00013244"/>
    </source>
</evidence>
<evidence type="ECO:0000256" key="2">
    <source>
        <dbReference type="ARBA" id="ARBA00005189"/>
    </source>
</evidence>
<feature type="transmembrane region" description="Helical" evidence="11">
    <location>
        <begin position="91"/>
        <end position="109"/>
    </location>
</feature>
<evidence type="ECO:0000256" key="5">
    <source>
        <dbReference type="ARBA" id="ARBA00022679"/>
    </source>
</evidence>
<dbReference type="InterPro" id="IPR004299">
    <property type="entry name" value="MBOAT_fam"/>
</dbReference>
<dbReference type="EC" id="2.3.1.20" evidence="4"/>
<evidence type="ECO:0000256" key="3">
    <source>
        <dbReference type="ARBA" id="ARBA00009010"/>
    </source>
</evidence>
<feature type="transmembrane region" description="Helical" evidence="11">
    <location>
        <begin position="121"/>
        <end position="139"/>
    </location>
</feature>
<dbReference type="Proteomes" id="UP000887540">
    <property type="component" value="Unplaced"/>
</dbReference>
<sequence>MIFYTLFHSSLNLNAEITRFADREFYRDFWNSGTITYFWRTWNIPVHRWAVRHVYKPMVGNGYSRLYASGAVFLISAFFHEYLVSVPLNMFRLWAFNGMLAQIPLSFVTDKIIGGGRAGNIVVWLSLILGQPMAILMYVHDWYLIHYPVQTST</sequence>
<proteinExistence type="inferred from homology"/>
<evidence type="ECO:0000256" key="8">
    <source>
        <dbReference type="ARBA" id="ARBA00022989"/>
    </source>
</evidence>
<dbReference type="GO" id="GO:0004144">
    <property type="term" value="F:diacylglycerol O-acyltransferase activity"/>
    <property type="evidence" value="ECO:0007669"/>
    <property type="project" value="UniProtKB-EC"/>
</dbReference>
<evidence type="ECO:0000256" key="9">
    <source>
        <dbReference type="ARBA" id="ARBA00023136"/>
    </source>
</evidence>
<accession>A0A914CDQ4</accession>
<feature type="transmembrane region" description="Helical" evidence="11">
    <location>
        <begin position="66"/>
        <end position="85"/>
    </location>
</feature>
<dbReference type="Pfam" id="PF03062">
    <property type="entry name" value="MBOAT"/>
    <property type="match status" value="1"/>
</dbReference>
<dbReference type="GO" id="GO:0019432">
    <property type="term" value="P:triglyceride biosynthetic process"/>
    <property type="evidence" value="ECO:0007669"/>
    <property type="project" value="TreeGrafter"/>
</dbReference>
<dbReference type="PANTHER" id="PTHR10408:SF7">
    <property type="entry name" value="DIACYLGLYCEROL O-ACYLTRANSFERASE 1"/>
    <property type="match status" value="1"/>
</dbReference>
<dbReference type="InterPro" id="IPR014371">
    <property type="entry name" value="Oat_ACAT_DAG_ARE"/>
</dbReference>
<comment type="similarity">
    <text evidence="3">Belongs to the membrane-bound acyltransferase family. Sterol o-acyltransferase subfamily.</text>
</comment>
<dbReference type="PANTHER" id="PTHR10408">
    <property type="entry name" value="STEROL O-ACYLTRANSFERASE"/>
    <property type="match status" value="1"/>
</dbReference>
<evidence type="ECO:0000256" key="7">
    <source>
        <dbReference type="ARBA" id="ARBA00022824"/>
    </source>
</evidence>
<keyword evidence="6 11" id="KW-0812">Transmembrane</keyword>
<evidence type="ECO:0000313" key="12">
    <source>
        <dbReference type="Proteomes" id="UP000887540"/>
    </source>
</evidence>
<keyword evidence="5" id="KW-0808">Transferase</keyword>
<evidence type="ECO:0000256" key="10">
    <source>
        <dbReference type="ARBA" id="ARBA00023315"/>
    </source>
</evidence>
<evidence type="ECO:0000256" key="1">
    <source>
        <dbReference type="ARBA" id="ARBA00004477"/>
    </source>
</evidence>
<comment type="pathway">
    <text evidence="2">Lipid metabolism.</text>
</comment>
<keyword evidence="12" id="KW-1185">Reference proteome</keyword>
<dbReference type="GO" id="GO:0005789">
    <property type="term" value="C:endoplasmic reticulum membrane"/>
    <property type="evidence" value="ECO:0007669"/>
    <property type="project" value="UniProtKB-SubCell"/>
</dbReference>
<organism evidence="12 13">
    <name type="scientific">Acrobeloides nanus</name>
    <dbReference type="NCBI Taxonomy" id="290746"/>
    <lineage>
        <taxon>Eukaryota</taxon>
        <taxon>Metazoa</taxon>
        <taxon>Ecdysozoa</taxon>
        <taxon>Nematoda</taxon>
        <taxon>Chromadorea</taxon>
        <taxon>Rhabditida</taxon>
        <taxon>Tylenchina</taxon>
        <taxon>Cephalobomorpha</taxon>
        <taxon>Cephaloboidea</taxon>
        <taxon>Cephalobidae</taxon>
        <taxon>Acrobeloides</taxon>
    </lineage>
</organism>
<keyword evidence="7" id="KW-0256">Endoplasmic reticulum</keyword>
<keyword evidence="8 11" id="KW-1133">Transmembrane helix</keyword>
<dbReference type="WBParaSite" id="ACRNAN_Path_944.g3630.t1">
    <property type="protein sequence ID" value="ACRNAN_Path_944.g3630.t1"/>
    <property type="gene ID" value="ACRNAN_Path_944.g3630"/>
</dbReference>
<evidence type="ECO:0000256" key="6">
    <source>
        <dbReference type="ARBA" id="ARBA00022692"/>
    </source>
</evidence>
<keyword evidence="10" id="KW-0012">Acyltransferase</keyword>
<comment type="subcellular location">
    <subcellularLocation>
        <location evidence="1">Endoplasmic reticulum membrane</location>
        <topology evidence="1">Multi-pass membrane protein</topology>
    </subcellularLocation>
</comment>
<name>A0A914CDQ4_9BILA</name>
<dbReference type="AlphaFoldDB" id="A0A914CDQ4"/>
<evidence type="ECO:0000313" key="13">
    <source>
        <dbReference type="WBParaSite" id="ACRNAN_Path_944.g3630.t1"/>
    </source>
</evidence>